<gene>
    <name evidence="1" type="ORF">Pmani_001795</name>
</gene>
<protein>
    <submittedName>
        <fullName evidence="1">Uncharacterized protein</fullName>
    </submittedName>
</protein>
<dbReference type="EMBL" id="JAWZYT010000127">
    <property type="protein sequence ID" value="KAK4327753.1"/>
    <property type="molecule type" value="Genomic_DNA"/>
</dbReference>
<organism evidence="1 2">
    <name type="scientific">Petrolisthes manimaculis</name>
    <dbReference type="NCBI Taxonomy" id="1843537"/>
    <lineage>
        <taxon>Eukaryota</taxon>
        <taxon>Metazoa</taxon>
        <taxon>Ecdysozoa</taxon>
        <taxon>Arthropoda</taxon>
        <taxon>Crustacea</taxon>
        <taxon>Multicrustacea</taxon>
        <taxon>Malacostraca</taxon>
        <taxon>Eumalacostraca</taxon>
        <taxon>Eucarida</taxon>
        <taxon>Decapoda</taxon>
        <taxon>Pleocyemata</taxon>
        <taxon>Anomura</taxon>
        <taxon>Galatheoidea</taxon>
        <taxon>Porcellanidae</taxon>
        <taxon>Petrolisthes</taxon>
    </lineage>
</organism>
<keyword evidence="2" id="KW-1185">Reference proteome</keyword>
<dbReference type="AlphaFoldDB" id="A0AAE1UJZ5"/>
<proteinExistence type="predicted"/>
<evidence type="ECO:0000313" key="1">
    <source>
        <dbReference type="EMBL" id="KAK4327753.1"/>
    </source>
</evidence>
<name>A0AAE1UJZ5_9EUCA</name>
<comment type="caution">
    <text evidence="1">The sequence shown here is derived from an EMBL/GenBank/DDBJ whole genome shotgun (WGS) entry which is preliminary data.</text>
</comment>
<reference evidence="1" key="1">
    <citation type="submission" date="2023-11" db="EMBL/GenBank/DDBJ databases">
        <title>Genome assemblies of two species of porcelain crab, Petrolisthes cinctipes and Petrolisthes manimaculis (Anomura: Porcellanidae).</title>
        <authorList>
            <person name="Angst P."/>
        </authorList>
    </citation>
    <scope>NUCLEOTIDE SEQUENCE</scope>
    <source>
        <strain evidence="1">PB745_02</strain>
        <tissue evidence="1">Gill</tissue>
    </source>
</reference>
<evidence type="ECO:0000313" key="2">
    <source>
        <dbReference type="Proteomes" id="UP001292094"/>
    </source>
</evidence>
<sequence length="151" mass="16663">MSRLASTPTSATDVLTTPVMPAETSLDIHLLNARSYLEHLQDMQADPIVVSTDFFCFVETFPRKGQQLRERELILPGSASFRTDRSATSERGGAMILALHELSPVGDYSPQLVDWSTQPSLSLSQQNMSISSPSTGHHQETLQRSLINCKC</sequence>
<dbReference type="Proteomes" id="UP001292094">
    <property type="component" value="Unassembled WGS sequence"/>
</dbReference>
<accession>A0AAE1UJZ5</accession>